<dbReference type="PANTHER" id="PTHR30461:SF2">
    <property type="entry name" value="SERINE RECOMBINASE PINE-RELATED"/>
    <property type="match status" value="1"/>
</dbReference>
<dbReference type="SMART" id="SM00857">
    <property type="entry name" value="Resolvase"/>
    <property type="match status" value="1"/>
</dbReference>
<feature type="domain" description="Resolvase/invertase-type recombinase catalytic" evidence="3">
    <location>
        <begin position="1"/>
        <end position="165"/>
    </location>
</feature>
<protein>
    <submittedName>
        <fullName evidence="4">Site-specific recombinase</fullName>
    </submittedName>
</protein>
<evidence type="ECO:0000313" key="4">
    <source>
        <dbReference type="EMBL" id="EEP54682.1"/>
    </source>
</evidence>
<dbReference type="HOGENOM" id="CLU_010686_5_0_9"/>
<dbReference type="Proteomes" id="UP000003081">
    <property type="component" value="Unassembled WGS sequence"/>
</dbReference>
<comment type="caution">
    <text evidence="4">The sequence shown here is derived from an EMBL/GenBank/DDBJ whole genome shotgun (WGS) entry which is preliminary data.</text>
</comment>
<evidence type="ECO:0000313" key="5">
    <source>
        <dbReference type="Proteomes" id="UP000003081"/>
    </source>
</evidence>
<dbReference type="InterPro" id="IPR006119">
    <property type="entry name" value="Resolv_N"/>
</dbReference>
<keyword evidence="1" id="KW-0238">DNA-binding</keyword>
<name>C4IL97_CLOBU</name>
<gene>
    <name evidence="4" type="ORF">CLP_1531</name>
</gene>
<evidence type="ECO:0000259" key="3">
    <source>
        <dbReference type="PROSITE" id="PS51736"/>
    </source>
</evidence>
<dbReference type="SUPFAM" id="SSF53041">
    <property type="entry name" value="Resolvase-like"/>
    <property type="match status" value="1"/>
</dbReference>
<dbReference type="InterPro" id="IPR036162">
    <property type="entry name" value="Resolvase-like_N_sf"/>
</dbReference>
<evidence type="ECO:0000256" key="2">
    <source>
        <dbReference type="ARBA" id="ARBA00023172"/>
    </source>
</evidence>
<keyword evidence="5" id="KW-1185">Reference proteome</keyword>
<proteinExistence type="predicted"/>
<dbReference type="Pfam" id="PF00239">
    <property type="entry name" value="Resolvase"/>
    <property type="match status" value="1"/>
</dbReference>
<dbReference type="GO" id="GO:0003677">
    <property type="term" value="F:DNA binding"/>
    <property type="evidence" value="ECO:0007669"/>
    <property type="project" value="UniProtKB-KW"/>
</dbReference>
<dbReference type="RefSeq" id="WP_003407777.1">
    <property type="nucleotide sequence ID" value="NZ_ACOM01000005.1"/>
</dbReference>
<evidence type="ECO:0000256" key="1">
    <source>
        <dbReference type="ARBA" id="ARBA00023125"/>
    </source>
</evidence>
<dbReference type="eggNOG" id="COG1961">
    <property type="taxonomic scope" value="Bacteria"/>
</dbReference>
<reference evidence="4 5" key="1">
    <citation type="submission" date="2009-08" db="EMBL/GenBank/DDBJ databases">
        <authorList>
            <person name="Shrivastava S."/>
            <person name="Brinkac L.B."/>
            <person name="Brown J.L."/>
            <person name="Bruce D.B."/>
            <person name="Detter C."/>
            <person name="Green L.D."/>
            <person name="Munk C.A."/>
            <person name="Rogers Y.C."/>
            <person name="Tapia R."/>
            <person name="Sims D.R."/>
            <person name="Smith L.A."/>
            <person name="Smith T.J."/>
            <person name="Sutton G."/>
            <person name="Brettin T."/>
        </authorList>
    </citation>
    <scope>NUCLEOTIDE SEQUENCE [LARGE SCALE GENOMIC DNA]</scope>
    <source>
        <strain evidence="5">E4 str. BoNT E BL5262</strain>
    </source>
</reference>
<dbReference type="Gene3D" id="3.40.50.1390">
    <property type="entry name" value="Resolvase, N-terminal catalytic domain"/>
    <property type="match status" value="1"/>
</dbReference>
<organism evidence="4 5">
    <name type="scientific">Clostridium butyricum E4 str. BoNT E BL5262</name>
    <dbReference type="NCBI Taxonomy" id="632245"/>
    <lineage>
        <taxon>Bacteria</taxon>
        <taxon>Bacillati</taxon>
        <taxon>Bacillota</taxon>
        <taxon>Clostridia</taxon>
        <taxon>Eubacteriales</taxon>
        <taxon>Clostridiaceae</taxon>
        <taxon>Clostridium</taxon>
    </lineage>
</organism>
<sequence>MIYGYCRISTSKQSIERQHRNILRTYPEAIIVDEVFTGTKIYERKEFNKLLKRVKMGDTIIFDSVSRMSRDSQEGYNLYEELFDKGIELVFLKEPHINTETYKKALTNNIVMTGTAVDSILMGVNEYLLALAKEQIKIAFNQSEKEVKDLQQRTKEGIETARLNGKQIGNTKGAKLTTKKSIVAKEQIKKYSKDFQGTLKDIEVMKLIGLARNTYYKYKREIVEEV</sequence>
<dbReference type="EMBL" id="ACOM01000005">
    <property type="protein sequence ID" value="EEP54682.1"/>
    <property type="molecule type" value="Genomic_DNA"/>
</dbReference>
<dbReference type="PANTHER" id="PTHR30461">
    <property type="entry name" value="DNA-INVERTASE FROM LAMBDOID PROPHAGE"/>
    <property type="match status" value="1"/>
</dbReference>
<keyword evidence="2" id="KW-0233">DNA recombination</keyword>
<dbReference type="InterPro" id="IPR050639">
    <property type="entry name" value="SSR_resolvase"/>
</dbReference>
<dbReference type="PROSITE" id="PS51736">
    <property type="entry name" value="RECOMBINASES_3"/>
    <property type="match status" value="1"/>
</dbReference>
<accession>C4IL97</accession>
<dbReference type="GO" id="GO:0000150">
    <property type="term" value="F:DNA strand exchange activity"/>
    <property type="evidence" value="ECO:0007669"/>
    <property type="project" value="InterPro"/>
</dbReference>
<dbReference type="AlphaFoldDB" id="C4IL97"/>
<dbReference type="CDD" id="cd03768">
    <property type="entry name" value="SR_ResInv"/>
    <property type="match status" value="1"/>
</dbReference>